<dbReference type="Gene3D" id="3.90.550.10">
    <property type="entry name" value="Spore Coat Polysaccharide Biosynthesis Protein SpsA, Chain A"/>
    <property type="match status" value="2"/>
</dbReference>
<evidence type="ECO:0000259" key="1">
    <source>
        <dbReference type="Pfam" id="PF00535"/>
    </source>
</evidence>
<evidence type="ECO:0000313" key="3">
    <source>
        <dbReference type="Proteomes" id="UP000472755"/>
    </source>
</evidence>
<accession>A0A6L6LT14</accession>
<dbReference type="Pfam" id="PF00535">
    <property type="entry name" value="Glycos_transf_2"/>
    <property type="match status" value="1"/>
</dbReference>
<proteinExistence type="predicted"/>
<dbReference type="InterPro" id="IPR029044">
    <property type="entry name" value="Nucleotide-diphossugar_trans"/>
</dbReference>
<comment type="caution">
    <text evidence="2">The sequence shown here is derived from an EMBL/GenBank/DDBJ whole genome shotgun (WGS) entry which is preliminary data.</text>
</comment>
<dbReference type="PANTHER" id="PTHR22916">
    <property type="entry name" value="GLYCOSYLTRANSFERASE"/>
    <property type="match status" value="1"/>
</dbReference>
<dbReference type="GO" id="GO:0016740">
    <property type="term" value="F:transferase activity"/>
    <property type="evidence" value="ECO:0007669"/>
    <property type="project" value="UniProtKB-KW"/>
</dbReference>
<dbReference type="CDD" id="cd00761">
    <property type="entry name" value="Glyco_tranf_GTA_type"/>
    <property type="match status" value="1"/>
</dbReference>
<dbReference type="AlphaFoldDB" id="A0A6L6LT14"/>
<name>A0A6L6LT14_9FIRM</name>
<evidence type="ECO:0000313" key="2">
    <source>
        <dbReference type="EMBL" id="MTS26904.1"/>
    </source>
</evidence>
<reference evidence="2 3" key="1">
    <citation type="journal article" date="2019" name="Nat. Med.">
        <title>A library of human gut bacterial isolates paired with longitudinal multiomics data enables mechanistic microbiome research.</title>
        <authorList>
            <person name="Poyet M."/>
            <person name="Groussin M."/>
            <person name="Gibbons S.M."/>
            <person name="Avila-Pacheco J."/>
            <person name="Jiang X."/>
            <person name="Kearney S.M."/>
            <person name="Perrotta A.R."/>
            <person name="Berdy B."/>
            <person name="Zhao S."/>
            <person name="Lieberman T.D."/>
            <person name="Swanson P.K."/>
            <person name="Smith M."/>
            <person name="Roesemann S."/>
            <person name="Alexander J.E."/>
            <person name="Rich S.A."/>
            <person name="Livny J."/>
            <person name="Vlamakis H."/>
            <person name="Clish C."/>
            <person name="Bullock K."/>
            <person name="Deik A."/>
            <person name="Scott J."/>
            <person name="Pierce K.A."/>
            <person name="Xavier R.J."/>
            <person name="Alm E.J."/>
        </authorList>
    </citation>
    <scope>NUCLEOTIDE SEQUENCE [LARGE SCALE GENOMIC DNA]</scope>
    <source>
        <strain evidence="2 3">BIOML-A4</strain>
    </source>
</reference>
<keyword evidence="2" id="KW-0808">Transferase</keyword>
<dbReference type="Proteomes" id="UP000472755">
    <property type="component" value="Unassembled WGS sequence"/>
</dbReference>
<sequence length="571" mass="66070">MKKMFDVYFFESAKLSELNVQRSESEYFLFCVRGMRLAENALDAAERFIEQHGKVAAMLFRELSNDSFWTYDPCTLELWLPRAFCPCFAVKQQLYWEAGGINTDSSYFFGIDLLMTIGRLGGKLVYVPSVGYWNMEKANLEFQKGKDWGKLYFAAIFGTKEEFLQRKKSFPSKECTDAQLLKKTKKNRKYWIAKQPAAQLWNLREEPPKKREVVISDRDFTKIQFSILIRTFQRPEVLKKSLECLRWQTYSGFEVIVVEDGAEPNAKKVCDEAGKWFPLIYKCVGEHVGRSAVGNLAMSLARNEYFLFLDDDDYYLANHLELLAHALAMNKSCRMAAAGSIELVGKQACDGNFKLWQTICHPGKGASLEDLCMGNPFPIQAVAFHKSLVQTCGGLDIELDALEDWDLWVRFARHSTITAVQQKTSMFKVPLEAEKRLSRSEAMLQARNMLLKKWEMISVESTAARFLETQWSLEEGEKETELYRQIRDQRLAVQAICASRRWRSTNFIRRSVAFLAAKVNSFSDVMNGWRDSIGPLRPEEEEMDRNILAQFINGTQNSWCWKLTNWWKKFS</sequence>
<feature type="domain" description="Glycosyltransferase 2-like" evidence="1">
    <location>
        <begin position="226"/>
        <end position="328"/>
    </location>
</feature>
<dbReference type="InterPro" id="IPR001173">
    <property type="entry name" value="Glyco_trans_2-like"/>
</dbReference>
<gene>
    <name evidence="2" type="ORF">GMD59_06330</name>
</gene>
<dbReference type="SUPFAM" id="SSF53448">
    <property type="entry name" value="Nucleotide-diphospho-sugar transferases"/>
    <property type="match status" value="2"/>
</dbReference>
<protein>
    <submittedName>
        <fullName evidence="2">Glycosyltransferase</fullName>
    </submittedName>
</protein>
<dbReference type="EMBL" id="WMZU01000007">
    <property type="protein sequence ID" value="MTS26904.1"/>
    <property type="molecule type" value="Genomic_DNA"/>
</dbReference>
<organism evidence="2 3">
    <name type="scientific">Ruthenibacterium lactatiformans</name>
    <dbReference type="NCBI Taxonomy" id="1550024"/>
    <lineage>
        <taxon>Bacteria</taxon>
        <taxon>Bacillati</taxon>
        <taxon>Bacillota</taxon>
        <taxon>Clostridia</taxon>
        <taxon>Eubacteriales</taxon>
        <taxon>Oscillospiraceae</taxon>
        <taxon>Ruthenibacterium</taxon>
    </lineage>
</organism>